<accession>A0A6A0ALV0</accession>
<gene>
    <name evidence="1" type="ORF">HaLaN_32233</name>
</gene>
<dbReference type="EMBL" id="BLLF01007400">
    <property type="protein sequence ID" value="GFH32934.1"/>
    <property type="molecule type" value="Genomic_DNA"/>
</dbReference>
<organism evidence="1 2">
    <name type="scientific">Haematococcus lacustris</name>
    <name type="common">Green alga</name>
    <name type="synonym">Haematococcus pluvialis</name>
    <dbReference type="NCBI Taxonomy" id="44745"/>
    <lineage>
        <taxon>Eukaryota</taxon>
        <taxon>Viridiplantae</taxon>
        <taxon>Chlorophyta</taxon>
        <taxon>core chlorophytes</taxon>
        <taxon>Chlorophyceae</taxon>
        <taxon>CS clade</taxon>
        <taxon>Chlamydomonadales</taxon>
        <taxon>Haematococcaceae</taxon>
        <taxon>Haematococcus</taxon>
    </lineage>
</organism>
<evidence type="ECO:0000313" key="2">
    <source>
        <dbReference type="Proteomes" id="UP000485058"/>
    </source>
</evidence>
<name>A0A6A0ALV0_HAELA</name>
<keyword evidence="2" id="KW-1185">Reference proteome</keyword>
<dbReference type="AlphaFoldDB" id="A0A6A0ALV0"/>
<comment type="caution">
    <text evidence="1">The sequence shown here is derived from an EMBL/GenBank/DDBJ whole genome shotgun (WGS) entry which is preliminary data.</text>
</comment>
<dbReference type="Proteomes" id="UP000485058">
    <property type="component" value="Unassembled WGS sequence"/>
</dbReference>
<protein>
    <submittedName>
        <fullName evidence="1">AMP-binding domain-containing protein</fullName>
    </submittedName>
</protein>
<proteinExistence type="predicted"/>
<reference evidence="1 2" key="1">
    <citation type="submission" date="2020-02" db="EMBL/GenBank/DDBJ databases">
        <title>Draft genome sequence of Haematococcus lacustris strain NIES-144.</title>
        <authorList>
            <person name="Morimoto D."/>
            <person name="Nakagawa S."/>
            <person name="Yoshida T."/>
            <person name="Sawayama S."/>
        </authorList>
    </citation>
    <scope>NUCLEOTIDE SEQUENCE [LARGE SCALE GENOMIC DNA]</scope>
    <source>
        <strain evidence="1 2">NIES-144</strain>
    </source>
</reference>
<feature type="non-terminal residue" evidence="1">
    <location>
        <position position="63"/>
    </location>
</feature>
<sequence length="63" mass="6879">MAQVRGGSAITRALFERAYAYKKACLERGDLQGGRWGAFYDALIFSKIKAKLGGEVKYMTTGG</sequence>
<feature type="non-terminal residue" evidence="1">
    <location>
        <position position="1"/>
    </location>
</feature>
<evidence type="ECO:0000313" key="1">
    <source>
        <dbReference type="EMBL" id="GFH32934.1"/>
    </source>
</evidence>